<dbReference type="EC" id="3.2.1.40" evidence="2"/>
<evidence type="ECO:0000259" key="7">
    <source>
        <dbReference type="Pfam" id="PF17390"/>
    </source>
</evidence>
<dbReference type="Proteomes" id="UP001205603">
    <property type="component" value="Unassembled WGS sequence"/>
</dbReference>
<dbReference type="Pfam" id="PF18962">
    <property type="entry name" value="Por_Secre_tail"/>
    <property type="match status" value="1"/>
</dbReference>
<dbReference type="Gene3D" id="2.60.420.10">
    <property type="entry name" value="Maltose phosphorylase, domain 3"/>
    <property type="match status" value="1"/>
</dbReference>
<dbReference type="Pfam" id="PF17389">
    <property type="entry name" value="Bac_rhamnosid6H"/>
    <property type="match status" value="1"/>
</dbReference>
<protein>
    <recommendedName>
        <fullName evidence="2">alpha-L-rhamnosidase</fullName>
        <ecNumber evidence="2">3.2.1.40</ecNumber>
    </recommendedName>
</protein>
<feature type="domain" description="Alpha-L-rhamnosidase concanavalin-like" evidence="4">
    <location>
        <begin position="1159"/>
        <end position="1266"/>
    </location>
</feature>
<evidence type="ECO:0000259" key="5">
    <source>
        <dbReference type="Pfam" id="PF08531"/>
    </source>
</evidence>
<dbReference type="InterPro" id="IPR026444">
    <property type="entry name" value="Secre_tail"/>
</dbReference>
<evidence type="ECO:0000259" key="8">
    <source>
        <dbReference type="Pfam" id="PF18962"/>
    </source>
</evidence>
<dbReference type="NCBIfam" id="TIGR04183">
    <property type="entry name" value="Por_Secre_tail"/>
    <property type="match status" value="1"/>
</dbReference>
<dbReference type="InterPro" id="IPR008902">
    <property type="entry name" value="Rhamnosid_concanavalin"/>
</dbReference>
<dbReference type="GO" id="GO:0016787">
    <property type="term" value="F:hydrolase activity"/>
    <property type="evidence" value="ECO:0007669"/>
    <property type="project" value="UniProtKB-KW"/>
</dbReference>
<dbReference type="InterPro" id="IPR012341">
    <property type="entry name" value="6hp_glycosidase-like_sf"/>
</dbReference>
<dbReference type="Gene3D" id="2.60.120.260">
    <property type="entry name" value="Galactose-binding domain-like"/>
    <property type="match status" value="2"/>
</dbReference>
<evidence type="ECO:0000256" key="3">
    <source>
        <dbReference type="ARBA" id="ARBA00022801"/>
    </source>
</evidence>
<dbReference type="Gene3D" id="2.60.120.560">
    <property type="entry name" value="Exo-inulinase, domain 1"/>
    <property type="match status" value="4"/>
</dbReference>
<dbReference type="InterPro" id="IPR013737">
    <property type="entry name" value="Bac_rhamnosid_N"/>
</dbReference>
<dbReference type="EMBL" id="JANDHW010000001">
    <property type="protein sequence ID" value="MCP9610669.1"/>
    <property type="molecule type" value="Genomic_DNA"/>
</dbReference>
<feature type="domain" description="Bacterial alpha-L-rhamnosidase N-terminal" evidence="5">
    <location>
        <begin position="942"/>
        <end position="1116"/>
    </location>
</feature>
<gene>
    <name evidence="9" type="ORF">NMU02_00990</name>
</gene>
<dbReference type="RefSeq" id="WP_255025207.1">
    <property type="nucleotide sequence ID" value="NZ_JANDHW010000001.1"/>
</dbReference>
<dbReference type="Gene3D" id="2.60.40.10">
    <property type="entry name" value="Immunoglobulins"/>
    <property type="match status" value="1"/>
</dbReference>
<dbReference type="PANTHER" id="PTHR33307:SF6">
    <property type="entry name" value="ALPHA-RHAMNOSIDASE (EUROFUNG)-RELATED"/>
    <property type="match status" value="1"/>
</dbReference>
<keyword evidence="3 9" id="KW-0378">Hydrolase</keyword>
<evidence type="ECO:0000313" key="10">
    <source>
        <dbReference type="Proteomes" id="UP001205603"/>
    </source>
</evidence>
<dbReference type="SUPFAM" id="SSF48208">
    <property type="entry name" value="Six-hairpin glycosidases"/>
    <property type="match status" value="1"/>
</dbReference>
<dbReference type="InterPro" id="IPR035398">
    <property type="entry name" value="Bac_rhamnosid_C"/>
</dbReference>
<reference evidence="9 10" key="1">
    <citation type="submission" date="2022-07" db="EMBL/GenBank/DDBJ databases">
        <title>Fecal culturing of patients with breast cancer.</title>
        <authorList>
            <person name="Teng N.M.Y."/>
            <person name="Kiu R."/>
            <person name="Evans R."/>
            <person name="Baker D.J."/>
            <person name="Zenner C."/>
            <person name="Robinson S.D."/>
            <person name="Hall L.J."/>
        </authorList>
    </citation>
    <scope>NUCLEOTIDE SEQUENCE [LARGE SCALE GENOMIC DNA]</scope>
    <source>
        <strain evidence="9 10">LH1063</strain>
    </source>
</reference>
<evidence type="ECO:0000256" key="2">
    <source>
        <dbReference type="ARBA" id="ARBA00012652"/>
    </source>
</evidence>
<keyword evidence="10" id="KW-1185">Reference proteome</keyword>
<dbReference type="InterPro" id="IPR035396">
    <property type="entry name" value="Bac_rhamnosid6H"/>
</dbReference>
<dbReference type="Pfam" id="PF05592">
    <property type="entry name" value="Bac_rhamnosid"/>
    <property type="match status" value="1"/>
</dbReference>
<dbReference type="InterPro" id="IPR013783">
    <property type="entry name" value="Ig-like_fold"/>
</dbReference>
<dbReference type="InterPro" id="IPR008928">
    <property type="entry name" value="6-hairpin_glycosidase_sf"/>
</dbReference>
<dbReference type="Pfam" id="PF08531">
    <property type="entry name" value="Bac_rhamnosid_N"/>
    <property type="match status" value="1"/>
</dbReference>
<dbReference type="SUPFAM" id="SSF49899">
    <property type="entry name" value="Concanavalin A-like lectins/glucanases"/>
    <property type="match status" value="1"/>
</dbReference>
<proteinExistence type="predicted"/>
<dbReference type="PANTHER" id="PTHR33307">
    <property type="entry name" value="ALPHA-RHAMNOSIDASE (EUROFUNG)"/>
    <property type="match status" value="1"/>
</dbReference>
<evidence type="ECO:0000313" key="9">
    <source>
        <dbReference type="EMBL" id="MCP9610669.1"/>
    </source>
</evidence>
<evidence type="ECO:0000256" key="1">
    <source>
        <dbReference type="ARBA" id="ARBA00001445"/>
    </source>
</evidence>
<evidence type="ECO:0000259" key="6">
    <source>
        <dbReference type="Pfam" id="PF17389"/>
    </source>
</evidence>
<feature type="domain" description="Secretion system C-terminal sorting" evidence="8">
    <location>
        <begin position="1753"/>
        <end position="1816"/>
    </location>
</feature>
<name>A0ABT1MDF2_9BACT</name>
<comment type="caution">
    <text evidence="9">The sequence shown here is derived from an EMBL/GenBank/DDBJ whole genome shotgun (WGS) entry which is preliminary data.</text>
</comment>
<dbReference type="Pfam" id="PF17390">
    <property type="entry name" value="Bac_rhamnosid_C"/>
    <property type="match status" value="1"/>
</dbReference>
<evidence type="ECO:0000259" key="4">
    <source>
        <dbReference type="Pfam" id="PF05592"/>
    </source>
</evidence>
<comment type="catalytic activity">
    <reaction evidence="1">
        <text>Hydrolysis of terminal non-reducing alpha-L-rhamnose residues in alpha-L-rhamnosides.</text>
        <dbReference type="EC" id="3.2.1.40"/>
    </reaction>
</comment>
<sequence>MKYHSSKLVRAVLLSTMFAFIAFLIGWPVTVYAADSAPKVKNLRVESLKNPVGIDVATPHFSWALDASERGTVQTAYSIRVSTDAAGSNSVWDSGQIDSDRSVHVEYTGSTLSPSTRYYWQVTVWDNHGNQVQSTENAYFETGLLDSGWSGAQWIKATTISQNGGSDGGDSEDTDPGEITDYSVSVDFEIKDVAAGICFGMTDASNFFMWQINLESGNPRFRPHAWTNGNASCLEEKDLTGIIDIQPNTTYTMRIDIVGDEAKTYIDDVLVDTRNNPRGGNFGFGKLGIRADKAEHSATVELSYFDNFKVTTSQDGKEKDLFSEDFSNPDNFAFTAGTVEDGRLMVQGASGSVYSWQKEVTEWADVTDYTISVDFEIVDVAAGICFGQIDDQNFYMWQVNIEKGFPRLRPHSWKGGNGACHDNVDLTDLINIEKNKVYTMRIEVKGTEAKTYIDDILVDTRENPRGGNYGCGKLGIRADRAEESETVDLAYYDNFRMTTEKEGKEEILFAENFSDPANYAFNGGTVEEGRLKVEGAFGTVYVWQKKIEPDLDVISDYSVSVDFEVKDIAAGICFGQTDASNFYMWQINIEKGYPLLRPHSWRGGNGACHDNVNLTDIVDIQAGQVYNMRIDVTGNVAKTYIDGKLIDTRENPRGGNYGYGLVGIRADKAEASSTLEAAYYDNFKVTTVTGGQEVELFSEDFSDAGNFKFTKGTVEDGRLYVLGAFMSVYSWQISDKKSSDKYTIEMDMTLIKDNAGIIFSAKNTQNMYMWAVNTHDDANAPLLRRHIYTGGNPNYSDVNIGSFYSKADLLNTERHLKIEVAEGIVKTYIDDVLVDTFKDTDANLHNGFIGFRAYVGNNTDEIAYFDNVKVTTYTTVEGVETSKVTFSENFEDASTQFEDGEVIDVDGNKKLKMYSRNGDTRILQNSSMGIPMFRKEFNVAREVKSAKIYSSGLGVYDIFINGDRVGHLQSDNSMIFDELKPGWTDYSKEIFYTTYDVTQLLKQGQNAIGAQVSSGWWNGDIAHSEYGSPELGFIAKLLIEYTDGSNETVVTDLTWLSSTDGPVMKGDIYHGESYDARKEKDWSVAGFDASQWYKTAVNTDFRGKISAFVGPAVRVRDELRREPQTITVYEGAKETGTAYGMINVVKTIDGKGTVLLKKGQTVVYDLGQNMVGWVRFTAKGEAGTKMKFRFGEMLNDKGDTKRGDDGPGGSIYTINLRNAKATMYYTLKGDEAGETYNPSTTFFGFRYCEVTATQEVEISALTGEVVGSVTEEGSSFETSHSAVNQLYQNVIWGQRGNFLSIPTDCPQRDERLGWTGDTQIFSRAATYNADVKAFYHKWMGDMRNSQRNDGAYPDVAPHAWVGYGNAAWAEAGLVVPWTVYLMYGDKSILEENYESMEKYMGFLANQKGDGYEYNGAGTNYGDWVAFESTDSRYVSVCYYAYAAQLMEKISLALSTSPDDEYAVKAEEYKNLYGKIKEEFQKRYTQPSGLLRLTSQTSYLLALKLDLFPTETAKEKGLANLNYIIKQNGNKLKTGFVGTGILNQTLSQLGADGTAYNLLLQRENPSWLYSVDQGATTIWERWDSYTKERGFHSDITMNSFNHYSYGAVSEWMYRYVAGIEADESNPGFKNVILQPTPDNRTSFPDGQERITWAKATYNSYYGDIKSAWTRKDDGRITYTATIPANTTATLYLPVVSENDEIFESGKPVAEAEGVTFVEIKDGKAKYELKSGTYNFDVNPGEEDAVKSETKFFSVYPNPVEQMLNIATDEEIQQIIVVDSTGKAVHVQSDNTPIDSSRWSSGIYLVKVITGEKTRAVKVLKK</sequence>
<feature type="domain" description="Alpha-L-rhamnosidase six-hairpin glycosidase" evidence="6">
    <location>
        <begin position="1272"/>
        <end position="1615"/>
    </location>
</feature>
<dbReference type="InterPro" id="IPR016007">
    <property type="entry name" value="Alpha_rhamnosid"/>
</dbReference>
<dbReference type="Gene3D" id="1.50.10.10">
    <property type="match status" value="1"/>
</dbReference>
<feature type="domain" description="Alpha-L-rhamnosidase C-terminal" evidence="7">
    <location>
        <begin position="1617"/>
        <end position="1697"/>
    </location>
</feature>
<dbReference type="InterPro" id="IPR013320">
    <property type="entry name" value="ConA-like_dom_sf"/>
</dbReference>
<accession>A0ABT1MDF2</accession>
<organism evidence="9 10">
    <name type="scientific">Coprobacter tertius</name>
    <dbReference type="NCBI Taxonomy" id="2944915"/>
    <lineage>
        <taxon>Bacteria</taxon>
        <taxon>Pseudomonadati</taxon>
        <taxon>Bacteroidota</taxon>
        <taxon>Bacteroidia</taxon>
        <taxon>Bacteroidales</taxon>
        <taxon>Barnesiellaceae</taxon>
        <taxon>Coprobacter</taxon>
    </lineage>
</organism>
<dbReference type="Pfam" id="PF25788">
    <property type="entry name" value="Ig_Rha78A_N"/>
    <property type="match status" value="1"/>
</dbReference>